<keyword evidence="9" id="KW-0067">ATP-binding</keyword>
<keyword evidence="5 12" id="KW-0813">Transport</keyword>
<comment type="caution">
    <text evidence="16">The sequence shown here is derived from an EMBL/GenBank/DDBJ whole genome shotgun (WGS) entry which is preliminary data.</text>
</comment>
<comment type="similarity">
    <text evidence="4">Belongs to the binding-protein-dependent transport system permease family. HisMQ subfamily.</text>
</comment>
<reference evidence="16 17" key="1">
    <citation type="submission" date="2023-07" db="EMBL/GenBank/DDBJ databases">
        <title>Genomic Encyclopedia of Type Strains, Phase IV (KMG-IV): sequencing the most valuable type-strain genomes for metagenomic binning, comparative biology and taxonomic classification.</title>
        <authorList>
            <person name="Goeker M."/>
        </authorList>
    </citation>
    <scope>NUCLEOTIDE SEQUENCE [LARGE SCALE GENOMIC DNA]</scope>
    <source>
        <strain evidence="16 17">DSM 5896</strain>
    </source>
</reference>
<dbReference type="PANTHER" id="PTHR43166:SF9">
    <property type="entry name" value="GLUTAMATE_ASPARTATE IMPORT ATP-BINDING PROTEIN GLTL"/>
    <property type="match status" value="1"/>
</dbReference>
<dbReference type="PROSITE" id="PS50893">
    <property type="entry name" value="ABC_TRANSPORTER_2"/>
    <property type="match status" value="1"/>
</dbReference>
<feature type="transmembrane region" description="Helical" evidence="12">
    <location>
        <begin position="158"/>
        <end position="177"/>
    </location>
</feature>
<dbReference type="PANTHER" id="PTHR43166">
    <property type="entry name" value="AMINO ACID IMPORT ATP-BINDING PROTEIN"/>
    <property type="match status" value="1"/>
</dbReference>
<sequence>MGAFDPHLFLALVLSPLLVRAAWVTLWVAAASQAIGIAIGLGAGAMLLAGHRLPRAVAWTYSWLFRGTPLLAQILFFYAVLPQLDVHLDIVATGLLAMGLNEGARMGEIVRAGLMSVPGEQREAAAALGLHRWQGFVLIVVPQALRAALPAVGNNFSYMIKATSLLSVIAFAELLRTSQQLAQSLSRPLEVYCAAAAWYLVLISAWTTIQHMMERRLARADAGGRAAPTARRGTEHSQLAAGRLLPREEPGGPARDAVIAARGLSKRMGGMPVLDGIDLVVRRGEVVVIVGPSGSGKSTLLRALNWLDPPDSGRVEIEGRDIAFRSSRSGRPVPRRAAEIDRQRQRIGMVFQRFNLFPHMTACDNVAVGLRRLRGTKMQAARARALDLLARFGLQDKAAAFPHELSGGQRQRVAIARALAMDPIALLFDEPTSALDPETVKEVLDAMEDLARTGTTMIVVTHELGFARRVADRIVVMEQGRIVAEASPRSDRRKGDEAAAAPGAAAIAVGPANPGPLPGRI</sequence>
<dbReference type="NCBIfam" id="TIGR01726">
    <property type="entry name" value="HEQRo_perm_3TM"/>
    <property type="match status" value="1"/>
</dbReference>
<comment type="similarity">
    <text evidence="3">Belongs to the ABC transporter superfamily.</text>
</comment>
<feature type="transmembrane region" description="Helical" evidence="12">
    <location>
        <begin position="31"/>
        <end position="51"/>
    </location>
</feature>
<evidence type="ECO:0000256" key="12">
    <source>
        <dbReference type="RuleBase" id="RU363032"/>
    </source>
</evidence>
<dbReference type="Pfam" id="PF00528">
    <property type="entry name" value="BPD_transp_1"/>
    <property type="match status" value="1"/>
</dbReference>
<organism evidence="16 17">
    <name type="scientific">Labrys monachus</name>
    <dbReference type="NCBI Taxonomy" id="217067"/>
    <lineage>
        <taxon>Bacteria</taxon>
        <taxon>Pseudomonadati</taxon>
        <taxon>Pseudomonadota</taxon>
        <taxon>Alphaproteobacteria</taxon>
        <taxon>Hyphomicrobiales</taxon>
        <taxon>Xanthobacteraceae</taxon>
        <taxon>Labrys</taxon>
    </lineage>
</organism>
<evidence type="ECO:0000256" key="8">
    <source>
        <dbReference type="ARBA" id="ARBA00022741"/>
    </source>
</evidence>
<accession>A0ABU0FEV3</accession>
<evidence type="ECO:0000313" key="16">
    <source>
        <dbReference type="EMBL" id="MDQ0393144.1"/>
    </source>
</evidence>
<evidence type="ECO:0000256" key="5">
    <source>
        <dbReference type="ARBA" id="ARBA00022448"/>
    </source>
</evidence>
<dbReference type="InterPro" id="IPR010065">
    <property type="entry name" value="AA_ABC_transptr_permease_3TM"/>
</dbReference>
<evidence type="ECO:0000256" key="11">
    <source>
        <dbReference type="ARBA" id="ARBA00023136"/>
    </source>
</evidence>
<feature type="domain" description="ABC transmembrane type-1" evidence="15">
    <location>
        <begin position="22"/>
        <end position="210"/>
    </location>
</feature>
<evidence type="ECO:0000259" key="14">
    <source>
        <dbReference type="PROSITE" id="PS50893"/>
    </source>
</evidence>
<proteinExistence type="inferred from homology"/>
<dbReference type="InterPro" id="IPR000515">
    <property type="entry name" value="MetI-like"/>
</dbReference>
<dbReference type="InterPro" id="IPR003439">
    <property type="entry name" value="ABC_transporter-like_ATP-bd"/>
</dbReference>
<feature type="compositionally biased region" description="Basic and acidic residues" evidence="13">
    <location>
        <begin position="488"/>
        <end position="497"/>
    </location>
</feature>
<evidence type="ECO:0000256" key="7">
    <source>
        <dbReference type="ARBA" id="ARBA00022692"/>
    </source>
</evidence>
<evidence type="ECO:0000256" key="13">
    <source>
        <dbReference type="SAM" id="MobiDB-lite"/>
    </source>
</evidence>
<keyword evidence="17" id="KW-1185">Reference proteome</keyword>
<dbReference type="RefSeq" id="WP_307428022.1">
    <property type="nucleotide sequence ID" value="NZ_JAUSVK010000001.1"/>
</dbReference>
<feature type="compositionally biased region" description="Low complexity" evidence="13">
    <location>
        <begin position="498"/>
        <end position="512"/>
    </location>
</feature>
<dbReference type="PROSITE" id="PS00211">
    <property type="entry name" value="ABC_TRANSPORTER_1"/>
    <property type="match status" value="1"/>
</dbReference>
<dbReference type="CDD" id="cd06261">
    <property type="entry name" value="TM_PBP2"/>
    <property type="match status" value="1"/>
</dbReference>
<dbReference type="InterPro" id="IPR050086">
    <property type="entry name" value="MetN_ABC_transporter-like"/>
</dbReference>
<protein>
    <submittedName>
        <fullName evidence="16">Polar amino acid transport system permease protein</fullName>
    </submittedName>
</protein>
<gene>
    <name evidence="16" type="ORF">J3R73_002936</name>
</gene>
<dbReference type="Proteomes" id="UP001237448">
    <property type="component" value="Unassembled WGS sequence"/>
</dbReference>
<keyword evidence="7 12" id="KW-0812">Transmembrane</keyword>
<feature type="region of interest" description="Disordered" evidence="13">
    <location>
        <begin position="486"/>
        <end position="521"/>
    </location>
</feature>
<feature type="domain" description="ABC transporter" evidence="14">
    <location>
        <begin position="259"/>
        <end position="504"/>
    </location>
</feature>
<evidence type="ECO:0000256" key="2">
    <source>
        <dbReference type="ARBA" id="ARBA00004429"/>
    </source>
</evidence>
<dbReference type="InterPro" id="IPR027417">
    <property type="entry name" value="P-loop_NTPase"/>
</dbReference>
<keyword evidence="8" id="KW-0547">Nucleotide-binding</keyword>
<dbReference type="CDD" id="cd03262">
    <property type="entry name" value="ABC_HisP_GlnQ"/>
    <property type="match status" value="1"/>
</dbReference>
<keyword evidence="6" id="KW-1003">Cell membrane</keyword>
<dbReference type="PROSITE" id="PS50928">
    <property type="entry name" value="ABC_TM1"/>
    <property type="match status" value="1"/>
</dbReference>
<evidence type="ECO:0000256" key="1">
    <source>
        <dbReference type="ARBA" id="ARBA00004202"/>
    </source>
</evidence>
<dbReference type="SUPFAM" id="SSF161098">
    <property type="entry name" value="MetI-like"/>
    <property type="match status" value="1"/>
</dbReference>
<feature type="transmembrane region" description="Helical" evidence="12">
    <location>
        <begin position="189"/>
        <end position="209"/>
    </location>
</feature>
<evidence type="ECO:0000259" key="15">
    <source>
        <dbReference type="PROSITE" id="PS50928"/>
    </source>
</evidence>
<feature type="transmembrane region" description="Helical" evidence="12">
    <location>
        <begin position="63"/>
        <end position="81"/>
    </location>
</feature>
<dbReference type="SUPFAM" id="SSF52540">
    <property type="entry name" value="P-loop containing nucleoside triphosphate hydrolases"/>
    <property type="match status" value="1"/>
</dbReference>
<evidence type="ECO:0000256" key="3">
    <source>
        <dbReference type="ARBA" id="ARBA00005417"/>
    </source>
</evidence>
<evidence type="ECO:0000256" key="9">
    <source>
        <dbReference type="ARBA" id="ARBA00022840"/>
    </source>
</evidence>
<dbReference type="InterPro" id="IPR035906">
    <property type="entry name" value="MetI-like_sf"/>
</dbReference>
<evidence type="ECO:0000256" key="10">
    <source>
        <dbReference type="ARBA" id="ARBA00022989"/>
    </source>
</evidence>
<dbReference type="EMBL" id="JAUSVK010000001">
    <property type="protein sequence ID" value="MDQ0393144.1"/>
    <property type="molecule type" value="Genomic_DNA"/>
</dbReference>
<evidence type="ECO:0000256" key="4">
    <source>
        <dbReference type="ARBA" id="ARBA00010072"/>
    </source>
</evidence>
<dbReference type="Pfam" id="PF00005">
    <property type="entry name" value="ABC_tran"/>
    <property type="match status" value="1"/>
</dbReference>
<keyword evidence="11 12" id="KW-0472">Membrane</keyword>
<dbReference type="Gene3D" id="1.10.3720.10">
    <property type="entry name" value="MetI-like"/>
    <property type="match status" value="1"/>
</dbReference>
<keyword evidence="10 12" id="KW-1133">Transmembrane helix</keyword>
<dbReference type="Gene3D" id="3.40.50.300">
    <property type="entry name" value="P-loop containing nucleotide triphosphate hydrolases"/>
    <property type="match status" value="1"/>
</dbReference>
<dbReference type="InterPro" id="IPR003593">
    <property type="entry name" value="AAA+_ATPase"/>
</dbReference>
<evidence type="ECO:0000313" key="17">
    <source>
        <dbReference type="Proteomes" id="UP001237448"/>
    </source>
</evidence>
<name>A0ABU0FEV3_9HYPH</name>
<dbReference type="SMART" id="SM00382">
    <property type="entry name" value="AAA"/>
    <property type="match status" value="1"/>
</dbReference>
<comment type="subcellular location">
    <subcellularLocation>
        <location evidence="2">Cell inner membrane</location>
        <topology evidence="2">Multi-pass membrane protein</topology>
    </subcellularLocation>
    <subcellularLocation>
        <location evidence="12">Cell membrane</location>
        <topology evidence="12">Multi-pass membrane protein</topology>
    </subcellularLocation>
    <subcellularLocation>
        <location evidence="1">Cell membrane</location>
        <topology evidence="1">Peripheral membrane protein</topology>
    </subcellularLocation>
</comment>
<dbReference type="InterPro" id="IPR017871">
    <property type="entry name" value="ABC_transporter-like_CS"/>
</dbReference>
<evidence type="ECO:0000256" key="6">
    <source>
        <dbReference type="ARBA" id="ARBA00022475"/>
    </source>
</evidence>